<dbReference type="Proteomes" id="UP000762676">
    <property type="component" value="Unassembled WGS sequence"/>
</dbReference>
<dbReference type="InterPro" id="IPR025476">
    <property type="entry name" value="Helitron_helicase-like"/>
</dbReference>
<evidence type="ECO:0000256" key="1">
    <source>
        <dbReference type="RuleBase" id="RU363044"/>
    </source>
</evidence>
<keyword evidence="1" id="KW-0227">DNA damage</keyword>
<protein>
    <recommendedName>
        <fullName evidence="1">ATP-dependent DNA helicase</fullName>
        <ecNumber evidence="1">5.6.2.3</ecNumber>
    </recommendedName>
</protein>
<dbReference type="GO" id="GO:0006281">
    <property type="term" value="P:DNA repair"/>
    <property type="evidence" value="ECO:0007669"/>
    <property type="project" value="UniProtKB-KW"/>
</dbReference>
<dbReference type="AlphaFoldDB" id="A0AAV4H580"/>
<name>A0AAV4H580_9GAST</name>
<proteinExistence type="inferred from homology"/>
<comment type="caution">
    <text evidence="5">The sequence shown here is derived from an EMBL/GenBank/DDBJ whole genome shotgun (WGS) entry which is preliminary data.</text>
</comment>
<dbReference type="Pfam" id="PF14214">
    <property type="entry name" value="Helitron_like_N"/>
    <property type="match status" value="1"/>
</dbReference>
<dbReference type="EMBL" id="BMAT01001806">
    <property type="protein sequence ID" value="GFR92879.1"/>
    <property type="molecule type" value="Genomic_DNA"/>
</dbReference>
<gene>
    <name evidence="5" type="ORF">ElyMa_000878400</name>
</gene>
<keyword evidence="1" id="KW-0547">Nucleotide-binding</keyword>
<evidence type="ECO:0000259" key="3">
    <source>
        <dbReference type="Pfam" id="PF14214"/>
    </source>
</evidence>
<keyword evidence="1" id="KW-0067">ATP-binding</keyword>
<keyword evidence="1" id="KW-0233">DNA recombination</keyword>
<feature type="domain" description="DUF7869" evidence="4">
    <location>
        <begin position="191"/>
        <end position="294"/>
    </location>
</feature>
<dbReference type="InterPro" id="IPR010285">
    <property type="entry name" value="DNA_helicase_pif1-like_DEAD"/>
</dbReference>
<dbReference type="GO" id="GO:0005524">
    <property type="term" value="F:ATP binding"/>
    <property type="evidence" value="ECO:0007669"/>
    <property type="project" value="UniProtKB-KW"/>
</dbReference>
<sequence>MYNLPDELNITKMFELFQQQHPAESLSYETYRMILNNKFNISFGYPRSDTCSLCDQINARLTCLDSKLQSGSGETAALERERALVLTEKEIHHRKAEVFYNRKKAAREKSSLDHSTLAIAFDYQKELPLPNKTTNDIFYRRQLSVHSLNIHELAGENVYIYVYNETVAKRRSDDVAYLLHHFFSNHVPAEVKHLELFSDGCAGQNKNWTIIRFLYARVHFWKRFETIKWSFPVRGHSYMECDRDLSMVNKRRQAETQQHWVEEFQAARKRPSPFNTIEMGQEDFFSHTEYLKPLFKQTCPVPTRPIREILFYSQNSMIFFYRNNWNAYKFPGQTPAKCCSNGKVDLQPLPALPSPLNELFGGEALNSKHFLENIRKYNAVFQLTSLGCKEANHRGCSPQFRIQGQLYHLIGSQHADGQNPSSFLLIYFLNDDDQVARRKSIFDSLLHPVLLDIQESLKEHHKYAKEIRCAYEFAASQDLQDFAIIIKESERPAGTHPGRYNKPDFKEDAVLMPNEPAGHRDIVLRLRDNGLRRISELHRAYDSLQYPLLMPFATDGWNLDLKMTSRYKITQNQFYCFHFFTRLGNYLLQARKLFQLYLVDAYAKIESERLQFFRREQNRLRADNYQNLKDTVVVRDSDPANVGQQVILPATYCGGPRYMFEKQQDVMAYVRKYGCPDMFITVTTNPNWKEISDHLLEGQHPHDRPDFLVRVFRLKLKQTMHALKNGCLGSVDAWLYNIEFQKRGLPHAHILLWMSRDSKIHPCMSDVAVSAEIPDKNQDPELFTIVTSHMVHRPCGALARHFFIETILASQRAKGSIAIATASTGLAATLLPGGRTVQSTFKVPLNIINSETPSCSIKKGTALSRVLQDASVLIVDEATLLHRKVIEAIDKTLKDIRSSSEVMGGLLTLLCGDFRQILAGY</sequence>
<dbReference type="Pfam" id="PF25273">
    <property type="entry name" value="DUF7869"/>
    <property type="match status" value="1"/>
</dbReference>
<dbReference type="Pfam" id="PF05970">
    <property type="entry name" value="PIF1"/>
    <property type="match status" value="1"/>
</dbReference>
<organism evidence="5 6">
    <name type="scientific">Elysia marginata</name>
    <dbReference type="NCBI Taxonomy" id="1093978"/>
    <lineage>
        <taxon>Eukaryota</taxon>
        <taxon>Metazoa</taxon>
        <taxon>Spiralia</taxon>
        <taxon>Lophotrochozoa</taxon>
        <taxon>Mollusca</taxon>
        <taxon>Gastropoda</taxon>
        <taxon>Heterobranchia</taxon>
        <taxon>Euthyneura</taxon>
        <taxon>Panpulmonata</taxon>
        <taxon>Sacoglossa</taxon>
        <taxon>Placobranchoidea</taxon>
        <taxon>Plakobranchidae</taxon>
        <taxon>Elysia</taxon>
    </lineage>
</organism>
<comment type="cofactor">
    <cofactor evidence="1">
        <name>Mg(2+)</name>
        <dbReference type="ChEBI" id="CHEBI:18420"/>
    </cofactor>
</comment>
<keyword evidence="1" id="KW-0378">Hydrolase</keyword>
<dbReference type="PANTHER" id="PTHR45786:SF74">
    <property type="entry name" value="ATP-DEPENDENT DNA HELICASE"/>
    <property type="match status" value="1"/>
</dbReference>
<feature type="domain" description="Helitron helicase-like" evidence="3">
    <location>
        <begin position="580"/>
        <end position="752"/>
    </location>
</feature>
<feature type="domain" description="DNA helicase Pif1-like DEAD-box helicase" evidence="2">
    <location>
        <begin position="800"/>
        <end position="918"/>
    </location>
</feature>
<evidence type="ECO:0000313" key="6">
    <source>
        <dbReference type="Proteomes" id="UP000762676"/>
    </source>
</evidence>
<dbReference type="PANTHER" id="PTHR45786">
    <property type="entry name" value="DNA BINDING PROTEIN-LIKE"/>
    <property type="match status" value="1"/>
</dbReference>
<dbReference type="InterPro" id="IPR057191">
    <property type="entry name" value="DUF7869"/>
</dbReference>
<dbReference type="GO" id="GO:0043139">
    <property type="term" value="F:5'-3' DNA helicase activity"/>
    <property type="evidence" value="ECO:0007669"/>
    <property type="project" value="UniProtKB-EC"/>
</dbReference>
<evidence type="ECO:0000313" key="5">
    <source>
        <dbReference type="EMBL" id="GFR92879.1"/>
    </source>
</evidence>
<comment type="catalytic activity">
    <reaction evidence="1">
        <text>ATP + H2O = ADP + phosphate + H(+)</text>
        <dbReference type="Rhea" id="RHEA:13065"/>
        <dbReference type="ChEBI" id="CHEBI:15377"/>
        <dbReference type="ChEBI" id="CHEBI:15378"/>
        <dbReference type="ChEBI" id="CHEBI:30616"/>
        <dbReference type="ChEBI" id="CHEBI:43474"/>
        <dbReference type="ChEBI" id="CHEBI:456216"/>
        <dbReference type="EC" id="5.6.2.3"/>
    </reaction>
</comment>
<dbReference type="GO" id="GO:0016787">
    <property type="term" value="F:hydrolase activity"/>
    <property type="evidence" value="ECO:0007669"/>
    <property type="project" value="UniProtKB-KW"/>
</dbReference>
<reference evidence="5 6" key="1">
    <citation type="journal article" date="2021" name="Elife">
        <title>Chloroplast acquisition without the gene transfer in kleptoplastic sea slugs, Plakobranchus ocellatus.</title>
        <authorList>
            <person name="Maeda T."/>
            <person name="Takahashi S."/>
            <person name="Yoshida T."/>
            <person name="Shimamura S."/>
            <person name="Takaki Y."/>
            <person name="Nagai Y."/>
            <person name="Toyoda A."/>
            <person name="Suzuki Y."/>
            <person name="Arimoto A."/>
            <person name="Ishii H."/>
            <person name="Satoh N."/>
            <person name="Nishiyama T."/>
            <person name="Hasebe M."/>
            <person name="Maruyama T."/>
            <person name="Minagawa J."/>
            <person name="Obokata J."/>
            <person name="Shigenobu S."/>
        </authorList>
    </citation>
    <scope>NUCLEOTIDE SEQUENCE [LARGE SCALE GENOMIC DNA]</scope>
</reference>
<dbReference type="Gene3D" id="3.40.50.300">
    <property type="entry name" value="P-loop containing nucleotide triphosphate hydrolases"/>
    <property type="match status" value="1"/>
</dbReference>
<dbReference type="GO" id="GO:0006310">
    <property type="term" value="P:DNA recombination"/>
    <property type="evidence" value="ECO:0007669"/>
    <property type="project" value="UniProtKB-KW"/>
</dbReference>
<evidence type="ECO:0000259" key="2">
    <source>
        <dbReference type="Pfam" id="PF05970"/>
    </source>
</evidence>
<keyword evidence="1" id="KW-0234">DNA repair</keyword>
<accession>A0AAV4H580</accession>
<dbReference type="EC" id="5.6.2.3" evidence="1"/>
<comment type="similarity">
    <text evidence="1">Belongs to the helicase family.</text>
</comment>
<evidence type="ECO:0000259" key="4">
    <source>
        <dbReference type="Pfam" id="PF25273"/>
    </source>
</evidence>
<dbReference type="InterPro" id="IPR027417">
    <property type="entry name" value="P-loop_NTPase"/>
</dbReference>
<keyword evidence="6" id="KW-1185">Reference proteome</keyword>
<dbReference type="GO" id="GO:0000723">
    <property type="term" value="P:telomere maintenance"/>
    <property type="evidence" value="ECO:0007669"/>
    <property type="project" value="InterPro"/>
</dbReference>
<keyword evidence="1 5" id="KW-0347">Helicase</keyword>